<protein>
    <submittedName>
        <fullName evidence="2">Uncharacterized protein</fullName>
    </submittedName>
</protein>
<evidence type="ECO:0000256" key="1">
    <source>
        <dbReference type="SAM" id="MobiDB-lite"/>
    </source>
</evidence>
<reference evidence="2" key="1">
    <citation type="submission" date="2014-12" db="EMBL/GenBank/DDBJ databases">
        <title>Insight into the proteome of Arion vulgaris.</title>
        <authorList>
            <person name="Aradska J."/>
            <person name="Bulat T."/>
            <person name="Smidak R."/>
            <person name="Sarate P."/>
            <person name="Gangsoo J."/>
            <person name="Sialana F."/>
            <person name="Bilban M."/>
            <person name="Lubec G."/>
        </authorList>
    </citation>
    <scope>NUCLEOTIDE SEQUENCE</scope>
    <source>
        <tissue evidence="2">Skin</tissue>
    </source>
</reference>
<feature type="non-terminal residue" evidence="2">
    <location>
        <position position="110"/>
    </location>
</feature>
<name>A0A0B6YJX5_9EUPU</name>
<feature type="non-terminal residue" evidence="2">
    <location>
        <position position="1"/>
    </location>
</feature>
<sequence length="110" mass="12087">TNASTTGSNVNKKQAVTPIDLETSSNSNAIHRTKKPFGKSEINKLNYNNDTQREHPQIVDEATFKTSIIPGKRGGTFVLPLDASITVPEGCFGKRDELICRVATPQTRWS</sequence>
<proteinExistence type="predicted"/>
<accession>A0A0B6YJX5</accession>
<dbReference type="EMBL" id="HACG01009648">
    <property type="protein sequence ID" value="CEK56513.1"/>
    <property type="molecule type" value="Transcribed_RNA"/>
</dbReference>
<gene>
    <name evidence="2" type="primary">ORF27827</name>
</gene>
<evidence type="ECO:0000313" key="2">
    <source>
        <dbReference type="EMBL" id="CEK56513.1"/>
    </source>
</evidence>
<feature type="compositionally biased region" description="Polar residues" evidence="1">
    <location>
        <begin position="1"/>
        <end position="14"/>
    </location>
</feature>
<feature type="region of interest" description="Disordered" evidence="1">
    <location>
        <begin position="1"/>
        <end position="42"/>
    </location>
</feature>
<organism evidence="2">
    <name type="scientific">Arion vulgaris</name>
    <dbReference type="NCBI Taxonomy" id="1028688"/>
    <lineage>
        <taxon>Eukaryota</taxon>
        <taxon>Metazoa</taxon>
        <taxon>Spiralia</taxon>
        <taxon>Lophotrochozoa</taxon>
        <taxon>Mollusca</taxon>
        <taxon>Gastropoda</taxon>
        <taxon>Heterobranchia</taxon>
        <taxon>Euthyneura</taxon>
        <taxon>Panpulmonata</taxon>
        <taxon>Eupulmonata</taxon>
        <taxon>Stylommatophora</taxon>
        <taxon>Helicina</taxon>
        <taxon>Arionoidea</taxon>
        <taxon>Arionidae</taxon>
        <taxon>Arion</taxon>
    </lineage>
</organism>
<dbReference type="AlphaFoldDB" id="A0A0B6YJX5"/>